<dbReference type="Gene3D" id="3.60.15.10">
    <property type="entry name" value="Ribonuclease Z/Hydroxyacylglutathione hydrolase-like"/>
    <property type="match status" value="1"/>
</dbReference>
<evidence type="ECO:0000313" key="3">
    <source>
        <dbReference type="Proteomes" id="UP000050545"/>
    </source>
</evidence>
<dbReference type="EMBL" id="LJQN01000130">
    <property type="protein sequence ID" value="KPX52406.1"/>
    <property type="molecule type" value="Genomic_DNA"/>
</dbReference>
<sequence>MQRSKKGSYMSIQSRDPVTDRAAPTEDSPISFYCKLEDDNAVKDYLRGGRCLRFTGVKSSEWNEVSLRQGVDVYVIDVDFWSTNKGNGLSFIGTHKQSLVEHQPVSDWFLLEFTPGKGRNYYYAAFSDPSENKPTFGSVLLDLDPKAGPELPTPPSVKSIKMDAGDDYSFYSFHVGQGMASLLDNEHDGVLFDAGAGCPIKRPDYPDLLVNDLKTAVQALHRVIMILSHPDLDHWRLLQWDPTLSGKIDSIYVPINTKQLVFSDKSVNKKIKVFDGTLIPLTVGSSLDLHRSQPSYPDKNGECLVCVFHARGQTVLIPGDYVYERMRQDTNSLISGLANTSYTAIIVPHHGDFASSLGVFAARNSQSIAFFSAGTHKGYNHPTEASLIAHRQGGFKEVSDKHQPNIVKVRLC</sequence>
<name>A0AB34U3G2_PSEA0</name>
<dbReference type="SUPFAM" id="SSF56281">
    <property type="entry name" value="Metallo-hydrolase/oxidoreductase"/>
    <property type="match status" value="1"/>
</dbReference>
<feature type="region of interest" description="Disordered" evidence="1">
    <location>
        <begin position="1"/>
        <end position="25"/>
    </location>
</feature>
<dbReference type="PANTHER" id="PTHR30619:SF1">
    <property type="entry name" value="RECOMBINATION PROTEIN 2"/>
    <property type="match status" value="1"/>
</dbReference>
<dbReference type="InterPro" id="IPR052159">
    <property type="entry name" value="Competence_DNA_uptake"/>
</dbReference>
<dbReference type="PANTHER" id="PTHR30619">
    <property type="entry name" value="DNA INTERNALIZATION/COMPETENCE PROTEIN COMEC/REC2"/>
    <property type="match status" value="1"/>
</dbReference>
<reference evidence="2 3" key="1">
    <citation type="submission" date="2015-09" db="EMBL/GenBank/DDBJ databases">
        <title>Genome announcement of multiple Pseudomonas syringae strains.</title>
        <authorList>
            <person name="Thakur S."/>
            <person name="Wang P.W."/>
            <person name="Gong Y."/>
            <person name="Weir B.S."/>
            <person name="Guttman D.S."/>
        </authorList>
    </citation>
    <scope>NUCLEOTIDE SEQUENCE [LARGE SCALE GENOMIC DNA]</scope>
    <source>
        <strain evidence="2 3">ICMP9623</strain>
    </source>
</reference>
<dbReference type="InterPro" id="IPR036866">
    <property type="entry name" value="RibonucZ/Hydroxyglut_hydro"/>
</dbReference>
<gene>
    <name evidence="2" type="ORF">ALO67_01922</name>
</gene>
<evidence type="ECO:0000313" key="2">
    <source>
        <dbReference type="EMBL" id="KPX52406.1"/>
    </source>
</evidence>
<proteinExistence type="predicted"/>
<dbReference type="Proteomes" id="UP000050545">
    <property type="component" value="Unassembled WGS sequence"/>
</dbReference>
<evidence type="ECO:0008006" key="4">
    <source>
        <dbReference type="Google" id="ProtNLM"/>
    </source>
</evidence>
<comment type="caution">
    <text evidence="2">The sequence shown here is derived from an EMBL/GenBank/DDBJ whole genome shotgun (WGS) entry which is preliminary data.</text>
</comment>
<dbReference type="AlphaFoldDB" id="A0AB34U3G2"/>
<evidence type="ECO:0000256" key="1">
    <source>
        <dbReference type="SAM" id="MobiDB-lite"/>
    </source>
</evidence>
<organism evidence="2 3">
    <name type="scientific">Pseudomonas amygdali pv. hibisci</name>
    <dbReference type="NCBI Taxonomy" id="251723"/>
    <lineage>
        <taxon>Bacteria</taxon>
        <taxon>Pseudomonadati</taxon>
        <taxon>Pseudomonadota</taxon>
        <taxon>Gammaproteobacteria</taxon>
        <taxon>Pseudomonadales</taxon>
        <taxon>Pseudomonadaceae</taxon>
        <taxon>Pseudomonas</taxon>
        <taxon>Pseudomonas amygdali</taxon>
    </lineage>
</organism>
<protein>
    <recommendedName>
        <fullName evidence="4">Metallo-beta-lactamase domain-containing protein</fullName>
    </recommendedName>
</protein>
<accession>A0AB34U3G2</accession>